<name>A0A2L1UMX4_9GAMM</name>
<keyword evidence="2" id="KW-0231">Viral genome packaging</keyword>
<evidence type="ECO:0000313" key="5">
    <source>
        <dbReference type="Proteomes" id="UP000239197"/>
    </source>
</evidence>
<feature type="compositionally biased region" description="Basic and acidic residues" evidence="3">
    <location>
        <begin position="292"/>
        <end position="308"/>
    </location>
</feature>
<feature type="region of interest" description="Disordered" evidence="3">
    <location>
        <begin position="292"/>
        <end position="330"/>
    </location>
</feature>
<organism evidence="4 5">
    <name type="scientific">Rahnella sikkimica</name>
    <dbReference type="NCBI Taxonomy" id="1805933"/>
    <lineage>
        <taxon>Bacteria</taxon>
        <taxon>Pseudomonadati</taxon>
        <taxon>Pseudomonadota</taxon>
        <taxon>Gammaproteobacteria</taxon>
        <taxon>Enterobacterales</taxon>
        <taxon>Yersiniaceae</taxon>
        <taxon>Rahnella</taxon>
    </lineage>
</organism>
<dbReference type="InterPro" id="IPR052404">
    <property type="entry name" value="SPP1-like_terminase"/>
</dbReference>
<dbReference type="PANTHER" id="PTHR41328">
    <property type="entry name" value="TERMINASE SMALL SUBUNIT-RELATED"/>
    <property type="match status" value="1"/>
</dbReference>
<dbReference type="GO" id="GO:0051276">
    <property type="term" value="P:chromosome organization"/>
    <property type="evidence" value="ECO:0007669"/>
    <property type="project" value="InterPro"/>
</dbReference>
<keyword evidence="5" id="KW-1185">Reference proteome</keyword>
<keyword evidence="1" id="KW-1188">Viral release from host cell</keyword>
<accession>A0A2L1UMX4</accession>
<dbReference type="InterPro" id="IPR038713">
    <property type="entry name" value="Terminase_Gp1_N_sf"/>
</dbReference>
<evidence type="ECO:0000256" key="2">
    <source>
        <dbReference type="ARBA" id="ARBA00023219"/>
    </source>
</evidence>
<evidence type="ECO:0000256" key="3">
    <source>
        <dbReference type="SAM" id="MobiDB-lite"/>
    </source>
</evidence>
<dbReference type="OrthoDB" id="8227562at2"/>
<dbReference type="RefSeq" id="WP_104921809.1">
    <property type="nucleotide sequence ID" value="NZ_CP019062.1"/>
</dbReference>
<dbReference type="KEGG" id="rox:BV494_04740"/>
<proteinExistence type="predicted"/>
<evidence type="ECO:0000313" key="4">
    <source>
        <dbReference type="EMBL" id="AVF34279.1"/>
    </source>
</evidence>
<dbReference type="PANTHER" id="PTHR41328:SF2">
    <property type="entry name" value="TERMINASE SMALL SUBUNIT"/>
    <property type="match status" value="1"/>
</dbReference>
<dbReference type="InterPro" id="IPR005335">
    <property type="entry name" value="Terminase_ssu"/>
</dbReference>
<dbReference type="Gene3D" id="1.10.10.1400">
    <property type="entry name" value="Terminase, small subunit, N-terminal DNA-binding domain, HTH motif"/>
    <property type="match status" value="1"/>
</dbReference>
<evidence type="ECO:0000256" key="1">
    <source>
        <dbReference type="ARBA" id="ARBA00022612"/>
    </source>
</evidence>
<dbReference type="Pfam" id="PF03592">
    <property type="entry name" value="Terminase_2"/>
    <property type="match status" value="1"/>
</dbReference>
<dbReference type="Proteomes" id="UP000239197">
    <property type="component" value="Chromosome"/>
</dbReference>
<sequence>MARPDWGAKQQEFLADHAKTNISPKEWCEAQGLNYSTAKRHIKIANAQKTAKANAANAHIEQIAKSAEELVTDEGINHQQAMFVVEYVKDRNGTQAAIRAGYSEKTAKEQAARLLSNVNVSSAINKQLKALAIRTLINADEIVANMWQVANLDMREISELRRGCCRHCWGENFGYQWTEEEYEKACERAEAREKPVPSLRGGLGYVRTLAPNDDCPACGGEGVAREFFHDSRKLSTVAAMAFNGVKRTKDGLEIMTLDRAAMYDRVMKHIGMLESPAAKRIQQLEAEKRELENARLRAESNKPDRPEGVEEDYQLQALTPDENTPGKPIL</sequence>
<protein>
    <submittedName>
        <fullName evidence="4">Terminase small subunit</fullName>
    </submittedName>
</protein>
<reference evidence="5" key="1">
    <citation type="submission" date="2017-01" db="EMBL/GenBank/DDBJ databases">
        <title>Genome sequence of Rouxiella sp. ERMR1:05.</title>
        <authorList>
            <person name="Kumar R."/>
            <person name="Singh D."/>
            <person name="Kumar S."/>
        </authorList>
    </citation>
    <scope>NUCLEOTIDE SEQUENCE [LARGE SCALE GENOMIC DNA]</scope>
    <source>
        <strain evidence="5">ERMR1:05</strain>
    </source>
</reference>
<gene>
    <name evidence="4" type="ORF">BV494_04740</name>
</gene>
<dbReference type="EMBL" id="CP019062">
    <property type="protein sequence ID" value="AVF34279.1"/>
    <property type="molecule type" value="Genomic_DNA"/>
</dbReference>
<dbReference type="AlphaFoldDB" id="A0A2L1UMX4"/>